<accession>A0AAW0I7E8</accession>
<gene>
    <name evidence="1" type="ORF">U0070_019324</name>
</gene>
<organism evidence="1 2">
    <name type="scientific">Myodes glareolus</name>
    <name type="common">Bank vole</name>
    <name type="synonym">Clethrionomys glareolus</name>
    <dbReference type="NCBI Taxonomy" id="447135"/>
    <lineage>
        <taxon>Eukaryota</taxon>
        <taxon>Metazoa</taxon>
        <taxon>Chordata</taxon>
        <taxon>Craniata</taxon>
        <taxon>Vertebrata</taxon>
        <taxon>Euteleostomi</taxon>
        <taxon>Mammalia</taxon>
        <taxon>Eutheria</taxon>
        <taxon>Euarchontoglires</taxon>
        <taxon>Glires</taxon>
        <taxon>Rodentia</taxon>
        <taxon>Myomorpha</taxon>
        <taxon>Muroidea</taxon>
        <taxon>Cricetidae</taxon>
        <taxon>Arvicolinae</taxon>
        <taxon>Myodes</taxon>
    </lineage>
</organism>
<dbReference type="Proteomes" id="UP001488838">
    <property type="component" value="Unassembled WGS sequence"/>
</dbReference>
<comment type="caution">
    <text evidence="1">The sequence shown here is derived from an EMBL/GenBank/DDBJ whole genome shotgun (WGS) entry which is preliminary data.</text>
</comment>
<name>A0AAW0I7E8_MYOGA</name>
<dbReference type="EMBL" id="JBBHLL010000200">
    <property type="protein sequence ID" value="KAK7810296.1"/>
    <property type="molecule type" value="Genomic_DNA"/>
</dbReference>
<dbReference type="AlphaFoldDB" id="A0AAW0I7E8"/>
<evidence type="ECO:0000313" key="2">
    <source>
        <dbReference type="Proteomes" id="UP001488838"/>
    </source>
</evidence>
<protein>
    <submittedName>
        <fullName evidence="1">Uncharacterized protein</fullName>
    </submittedName>
</protein>
<sequence>MVANPADSGVSGEEELAFGLPAFNKGIGTFLKSDDCGKCNYQTGCKQSKDDIEIYFTVTEATCYKDLNTSDHDQSSLEPLPHRD</sequence>
<evidence type="ECO:0000313" key="1">
    <source>
        <dbReference type="EMBL" id="KAK7810296.1"/>
    </source>
</evidence>
<keyword evidence="2" id="KW-1185">Reference proteome</keyword>
<proteinExistence type="predicted"/>
<reference evidence="1 2" key="1">
    <citation type="journal article" date="2023" name="bioRxiv">
        <title>Conserved and derived expression patterns and positive selection on dental genes reveal complex evolutionary context of ever-growing rodent molars.</title>
        <authorList>
            <person name="Calamari Z.T."/>
            <person name="Song A."/>
            <person name="Cohen E."/>
            <person name="Akter M."/>
            <person name="Roy R.D."/>
            <person name="Hallikas O."/>
            <person name="Christensen M.M."/>
            <person name="Li P."/>
            <person name="Marangoni P."/>
            <person name="Jernvall J."/>
            <person name="Klein O.D."/>
        </authorList>
    </citation>
    <scope>NUCLEOTIDE SEQUENCE [LARGE SCALE GENOMIC DNA]</scope>
    <source>
        <strain evidence="1">V071</strain>
    </source>
</reference>